<dbReference type="HOGENOM" id="CLU_3185940_0_0_3"/>
<reference evidence="2" key="1">
    <citation type="journal article" date="2011" name="Proc. Natl. Acad. Sci. U.S.A.">
        <title>Genomic insights into the physiology and ecology of the marine filamentous cyanobacterium Lyngbya majuscula.</title>
        <authorList>
            <person name="Jones A.C."/>
            <person name="Monroe E.A."/>
            <person name="Podell S."/>
            <person name="Hess W.R."/>
            <person name="Klages S."/>
            <person name="Esquenazi E."/>
            <person name="Niessen S."/>
            <person name="Hoover H."/>
            <person name="Rothmann M."/>
            <person name="Lasken R.S."/>
            <person name="Yates J.R.III."/>
            <person name="Reinhardt R."/>
            <person name="Kube M."/>
            <person name="Burkart M.D."/>
            <person name="Allen E.E."/>
            <person name="Dorrestein P.C."/>
            <person name="Gerwick W.H."/>
            <person name="Gerwick L."/>
        </authorList>
    </citation>
    <scope>NUCLEOTIDE SEQUENCE [LARGE SCALE GENOMIC DNA]</scope>
    <source>
        <strain evidence="2">3L</strain>
    </source>
</reference>
<sequence>MRSMSVDESRQGSIDSGKRAIKLLISSDWVIPRLFPSVPIAFFQTQ</sequence>
<proteinExistence type="predicted"/>
<organism evidence="1 2">
    <name type="scientific">Moorena producens 3L</name>
    <dbReference type="NCBI Taxonomy" id="489825"/>
    <lineage>
        <taxon>Bacteria</taxon>
        <taxon>Bacillati</taxon>
        <taxon>Cyanobacteriota</taxon>
        <taxon>Cyanophyceae</taxon>
        <taxon>Coleofasciculales</taxon>
        <taxon>Coleofasciculaceae</taxon>
        <taxon>Moorena</taxon>
    </lineage>
</organism>
<dbReference type="AlphaFoldDB" id="F4Y3Y8"/>
<evidence type="ECO:0000313" key="1">
    <source>
        <dbReference type="EMBL" id="EGJ28484.1"/>
    </source>
</evidence>
<gene>
    <name evidence="1" type="ORF">LYNGBM3L_74110</name>
</gene>
<name>F4Y3Y8_9CYAN</name>
<accession>F4Y3Y8</accession>
<dbReference type="EMBL" id="GL890974">
    <property type="protein sequence ID" value="EGJ28484.1"/>
    <property type="molecule type" value="Genomic_DNA"/>
</dbReference>
<protein>
    <submittedName>
        <fullName evidence="1">Uncharacterized protein</fullName>
    </submittedName>
</protein>
<keyword evidence="2" id="KW-1185">Reference proteome</keyword>
<dbReference type="Proteomes" id="UP000003959">
    <property type="component" value="Unassembled WGS sequence"/>
</dbReference>
<evidence type="ECO:0000313" key="2">
    <source>
        <dbReference type="Proteomes" id="UP000003959"/>
    </source>
</evidence>